<dbReference type="Proteomes" id="UP000789920">
    <property type="component" value="Unassembled WGS sequence"/>
</dbReference>
<dbReference type="EMBL" id="CAJVQC010000677">
    <property type="protein sequence ID" value="CAG8477493.1"/>
    <property type="molecule type" value="Genomic_DNA"/>
</dbReference>
<evidence type="ECO:0000313" key="2">
    <source>
        <dbReference type="Proteomes" id="UP000789920"/>
    </source>
</evidence>
<organism evidence="1 2">
    <name type="scientific">Racocetra persica</name>
    <dbReference type="NCBI Taxonomy" id="160502"/>
    <lineage>
        <taxon>Eukaryota</taxon>
        <taxon>Fungi</taxon>
        <taxon>Fungi incertae sedis</taxon>
        <taxon>Mucoromycota</taxon>
        <taxon>Glomeromycotina</taxon>
        <taxon>Glomeromycetes</taxon>
        <taxon>Diversisporales</taxon>
        <taxon>Gigasporaceae</taxon>
        <taxon>Racocetra</taxon>
    </lineage>
</organism>
<proteinExistence type="predicted"/>
<reference evidence="1" key="1">
    <citation type="submission" date="2021-06" db="EMBL/GenBank/DDBJ databases">
        <authorList>
            <person name="Kallberg Y."/>
            <person name="Tangrot J."/>
            <person name="Rosling A."/>
        </authorList>
    </citation>
    <scope>NUCLEOTIDE SEQUENCE</scope>
    <source>
        <strain evidence="1">MA461A</strain>
    </source>
</reference>
<sequence>MQKYSESEQAKILSKSVLVANNPEQKNSDDNSEASLSKNSTASIRKNILDHYYFRSLNEEQQKHFEQLILKATVLCSWAFSWVENPEIKTLFEFVHPLIKLPSRKNLSGQILFESTQKITKSIKEIVQNNKNKIILVYDSWKNIKKESIFGSILVTSMGKHKKVLTICQLRSELLHSRNILAIKKSLKTYKQKIGILPKNNEQISLDDNEKELYTSEDNDNINMRQKDDGDYMQYDSFSLNESEGLTNLYDNDSIFQDDIYSADNLAAK</sequence>
<name>A0ACA9KJJ2_9GLOM</name>
<comment type="caution">
    <text evidence="1">The sequence shown here is derived from an EMBL/GenBank/DDBJ whole genome shotgun (WGS) entry which is preliminary data.</text>
</comment>
<gene>
    <name evidence="1" type="ORF">RPERSI_LOCUS838</name>
</gene>
<protein>
    <submittedName>
        <fullName evidence="1">10153_t:CDS:1</fullName>
    </submittedName>
</protein>
<evidence type="ECO:0000313" key="1">
    <source>
        <dbReference type="EMBL" id="CAG8477493.1"/>
    </source>
</evidence>
<keyword evidence="2" id="KW-1185">Reference proteome</keyword>
<accession>A0ACA9KJJ2</accession>